<dbReference type="InterPro" id="IPR008734">
    <property type="entry name" value="PHK_A/B_su"/>
</dbReference>
<evidence type="ECO:0000256" key="3">
    <source>
        <dbReference type="ARBA" id="ARBA00005131"/>
    </source>
</evidence>
<keyword evidence="10 13" id="KW-0119">Carbohydrate metabolism</keyword>
<dbReference type="SUPFAM" id="SSF48208">
    <property type="entry name" value="Six-hairpin glycosidases"/>
    <property type="match status" value="1"/>
</dbReference>
<accession>A0A553P7T4</accession>
<feature type="domain" description="Phosphorylase b kinase regulatory subunit alpha/beta C-terminal" evidence="15">
    <location>
        <begin position="1004"/>
        <end position="1129"/>
    </location>
</feature>
<evidence type="ECO:0000256" key="12">
    <source>
        <dbReference type="ARBA" id="ARBA00023289"/>
    </source>
</evidence>
<comment type="function">
    <text evidence="1">Phosphorylase b kinase catalyzes the phosphorylation of serine in certain substrates, including troponin I. The alpha chain may bind calmodulin.</text>
</comment>
<evidence type="ECO:0000256" key="5">
    <source>
        <dbReference type="ARBA" id="ARBA00022475"/>
    </source>
</evidence>
<dbReference type="Pfam" id="PF19292">
    <property type="entry name" value="KPBB_C"/>
    <property type="match status" value="1"/>
</dbReference>
<evidence type="ECO:0000256" key="1">
    <source>
        <dbReference type="ARBA" id="ARBA00002837"/>
    </source>
</evidence>
<name>A0A553P7T4_TIGCA</name>
<comment type="similarity">
    <text evidence="4 13">Belongs to the phosphorylase b kinase regulatory chain family.</text>
</comment>
<gene>
    <name evidence="16" type="ORF">TCAL_00975</name>
</gene>
<dbReference type="InterPro" id="IPR008928">
    <property type="entry name" value="6-hairpin_glycosidase_sf"/>
</dbReference>
<comment type="caution">
    <text evidence="16">The sequence shown here is derived from an EMBL/GenBank/DDBJ whole genome shotgun (WGS) entry which is preliminary data.</text>
</comment>
<evidence type="ECO:0000256" key="4">
    <source>
        <dbReference type="ARBA" id="ARBA00007128"/>
    </source>
</evidence>
<dbReference type="PANTHER" id="PTHR10749">
    <property type="entry name" value="PHOSPHORYLASE B KINASE REGULATORY SUBUNIT"/>
    <property type="match status" value="1"/>
</dbReference>
<dbReference type="InterPro" id="IPR012341">
    <property type="entry name" value="6hp_glycosidase-like_sf"/>
</dbReference>
<keyword evidence="5 13" id="KW-1003">Cell membrane</keyword>
<dbReference type="Gene3D" id="1.50.10.10">
    <property type="match status" value="1"/>
</dbReference>
<dbReference type="Pfam" id="PF00723">
    <property type="entry name" value="Glyco_hydro_15"/>
    <property type="match status" value="1"/>
</dbReference>
<evidence type="ECO:0000256" key="6">
    <source>
        <dbReference type="ARBA" id="ARBA00022553"/>
    </source>
</evidence>
<dbReference type="AlphaFoldDB" id="A0A553P7T4"/>
<keyword evidence="12 13" id="KW-0636">Prenylation</keyword>
<keyword evidence="6" id="KW-0597">Phosphoprotein</keyword>
<evidence type="ECO:0000313" key="16">
    <source>
        <dbReference type="EMBL" id="TRY73745.1"/>
    </source>
</evidence>
<evidence type="ECO:0000259" key="14">
    <source>
        <dbReference type="Pfam" id="PF00723"/>
    </source>
</evidence>
<reference evidence="16 17" key="1">
    <citation type="journal article" date="2018" name="Nat. Ecol. Evol.">
        <title>Genomic signatures of mitonuclear coevolution across populations of Tigriopus californicus.</title>
        <authorList>
            <person name="Barreto F.S."/>
            <person name="Watson E.T."/>
            <person name="Lima T.G."/>
            <person name="Willett C.S."/>
            <person name="Edmands S."/>
            <person name="Li W."/>
            <person name="Burton R.S."/>
        </authorList>
    </citation>
    <scope>NUCLEOTIDE SEQUENCE [LARGE SCALE GENOMIC DNA]</scope>
    <source>
        <strain evidence="16 17">San Diego</strain>
    </source>
</reference>
<keyword evidence="9 13" id="KW-0472">Membrane</keyword>
<dbReference type="UniPathway" id="UPA00163"/>
<dbReference type="PANTHER" id="PTHR10749:SF7">
    <property type="entry name" value="PHOSPHORYLASE B KINASE REGULATORY SUBUNIT ALPHA-RELATED"/>
    <property type="match status" value="1"/>
</dbReference>
<dbReference type="GO" id="GO:0005977">
    <property type="term" value="P:glycogen metabolic process"/>
    <property type="evidence" value="ECO:0007669"/>
    <property type="project" value="UniProtKB-UniPathway"/>
</dbReference>
<dbReference type="GO" id="GO:0005886">
    <property type="term" value="C:plasma membrane"/>
    <property type="evidence" value="ECO:0007669"/>
    <property type="project" value="UniProtKB-SubCell"/>
</dbReference>
<evidence type="ECO:0000256" key="7">
    <source>
        <dbReference type="ARBA" id="ARBA00022600"/>
    </source>
</evidence>
<comment type="subcellular location">
    <subcellularLocation>
        <location evidence="2 13">Cell membrane</location>
        <topology evidence="2 13">Lipid-anchor</topology>
        <orientation evidence="2 13">Cytoplasmic side</orientation>
    </subcellularLocation>
</comment>
<keyword evidence="11 13" id="KW-0449">Lipoprotein</keyword>
<comment type="pathway">
    <text evidence="3 13">Glycan biosynthesis; glycogen metabolism.</text>
</comment>
<evidence type="ECO:0000256" key="9">
    <source>
        <dbReference type="ARBA" id="ARBA00023136"/>
    </source>
</evidence>
<organism evidence="16 17">
    <name type="scientific">Tigriopus californicus</name>
    <name type="common">Marine copepod</name>
    <dbReference type="NCBI Taxonomy" id="6832"/>
    <lineage>
        <taxon>Eukaryota</taxon>
        <taxon>Metazoa</taxon>
        <taxon>Ecdysozoa</taxon>
        <taxon>Arthropoda</taxon>
        <taxon>Crustacea</taxon>
        <taxon>Multicrustacea</taxon>
        <taxon>Hexanauplia</taxon>
        <taxon>Copepoda</taxon>
        <taxon>Harpacticoida</taxon>
        <taxon>Harpacticidae</taxon>
        <taxon>Tigriopus</taxon>
    </lineage>
</organism>
<evidence type="ECO:0000313" key="17">
    <source>
        <dbReference type="Proteomes" id="UP000318571"/>
    </source>
</evidence>
<feature type="domain" description="GH15-like" evidence="14">
    <location>
        <begin position="12"/>
        <end position="885"/>
    </location>
</feature>
<dbReference type="InterPro" id="IPR011613">
    <property type="entry name" value="GH15-like"/>
</dbReference>
<dbReference type="STRING" id="6832.A0A553P7T4"/>
<keyword evidence="17" id="KW-1185">Reference proteome</keyword>
<dbReference type="InterPro" id="IPR045583">
    <property type="entry name" value="KPBA/B_C"/>
</dbReference>
<dbReference type="GO" id="GO:0005964">
    <property type="term" value="C:phosphorylase kinase complex"/>
    <property type="evidence" value="ECO:0007669"/>
    <property type="project" value="TreeGrafter"/>
</dbReference>
<evidence type="ECO:0000256" key="8">
    <source>
        <dbReference type="ARBA" id="ARBA00022860"/>
    </source>
</evidence>
<dbReference type="OMA" id="QFEHIEC"/>
<sequence length="1204" mass="134934">MRSRSNSAVRFDIFNRIVHKTILRYQNPVTGLLPASEHNDHAWIRDNVYSILAVWSLASAYKKAADLDEDRSKTHELEQATVKCMRGLLTCMMRQSDRVERFKETFSPKDSIHAKFSSETGLPVVGDDDWGHFQVDSISLYLLILAQMTASGMQIIFSLDEVAFVQNLVFFIEAAYCTPDYGIWERGDKTNMGIVELNSSSIGMAKAALEAVNELDLFGARGGSASVIHVMADETQKCHAVLESMLPRESLSKETDAALLTVIGFPAFAVETPELIKKTCDEVINNLGGKYGCRSFLRDGYKNPRENSTKLHYEPWELRLFENTECQWPLFFCYMVVNSCFVGDRETALQYSEALDDVMVKSGDGIKWVPELYSVSLEDTPKEELEPGSQARIPMGRVPFMWAQSLYVIGRLIMENFIAVGELDPINRRLSTLKRPDVVVQVVVLAKDRKIKDLLATHEIEVKTLSEVSPIEVHPARVLSHLYTFLGKNEKLGLTGRKNRDVGILSTSKLYKIGERVFAFTPQRFDVSRNYMDCDISLMMTTLEYGLNNLSTCWKASGRPLITLILGESMLDNGKVHPAMLSSLKKLQNGYINGARVTFGTFEQFLSTSCITNLSFLGAVEEGQPDRLLPSVEKYLTDQMGKSAASLFSLLKTKGHSSQGVAMKRLSVRGSVRRSRSLKLGGESPEGLEMAQLIKQESTEELQTRDIDLVARSKIMSESQYGQLGLQEVVEMLAQSQTLDEQGDIMHYLVYCYGLDQKIKVQRTGEDVCVRDLLRTLYEAACSKKHWGLVRHCAGFLGKKVEDLSKSVTDLLVRQKQVTVGMPPNSETKISGGKLTSTELRQIIHEAYDGDESMAMLSQELLVYLAMFIQTEPQLFHGMLRLRIGLIIQVMAMELARSLKMKTEDASEELINISPFEMRRLLHHIMSGREFGIHKLESGYSIVCDHATVSKKYIQKVRKSSRDCLPPPKHEVTPEVKRKALSVSAIPVPSTIMEKKESQDGSDEDSDDDIERQGSWMRRRCLDGALNRVPRGFYEKIWKVLLKCNVLSIQGNTLDTCLTQEMTRGEMKFALRVEGALNTIPEPEYRQLMVEALMVLSLAAEYEVVAHFGQIVKVENIVSMANKFFLIDQFNAKGDATLCCATDHEGNGGNRGQPLVCQGAAGICRHFYDSAPSGTYGTMTYLVRACSSVIETLPKEGHIDCSIA</sequence>
<dbReference type="FunFam" id="1.50.10.10:FF:000004">
    <property type="entry name" value="Phosphorylase b kinase regulatory subunit"/>
    <property type="match status" value="1"/>
</dbReference>
<evidence type="ECO:0000259" key="15">
    <source>
        <dbReference type="Pfam" id="PF19292"/>
    </source>
</evidence>
<evidence type="ECO:0000256" key="11">
    <source>
        <dbReference type="ARBA" id="ARBA00023288"/>
    </source>
</evidence>
<keyword evidence="8 13" id="KW-0112">Calmodulin-binding</keyword>
<protein>
    <recommendedName>
        <fullName evidence="13">Phosphorylase b kinase regulatory subunit</fullName>
    </recommendedName>
</protein>
<dbReference type="Proteomes" id="UP000318571">
    <property type="component" value="Chromosome 3"/>
</dbReference>
<evidence type="ECO:0000256" key="10">
    <source>
        <dbReference type="ARBA" id="ARBA00023277"/>
    </source>
</evidence>
<dbReference type="EMBL" id="VCGU01000007">
    <property type="protein sequence ID" value="TRY73745.1"/>
    <property type="molecule type" value="Genomic_DNA"/>
</dbReference>
<dbReference type="GO" id="GO:0005516">
    <property type="term" value="F:calmodulin binding"/>
    <property type="evidence" value="ECO:0007669"/>
    <property type="project" value="UniProtKB-KW"/>
</dbReference>
<evidence type="ECO:0000256" key="2">
    <source>
        <dbReference type="ARBA" id="ARBA00004342"/>
    </source>
</evidence>
<evidence type="ECO:0000256" key="13">
    <source>
        <dbReference type="RuleBase" id="RU364123"/>
    </source>
</evidence>
<keyword evidence="7 13" id="KW-0321">Glycogen metabolism</keyword>
<proteinExistence type="inferred from homology"/>